<dbReference type="Gene3D" id="3.30.413.10">
    <property type="entry name" value="Sulfite Reductase Hemoprotein, domain 1"/>
    <property type="match status" value="2"/>
</dbReference>
<dbReference type="GO" id="GO:0016491">
    <property type="term" value="F:oxidoreductase activity"/>
    <property type="evidence" value="ECO:0007669"/>
    <property type="project" value="UniProtKB-KW"/>
</dbReference>
<evidence type="ECO:0000313" key="9">
    <source>
        <dbReference type="EMBL" id="HIU57603.1"/>
    </source>
</evidence>
<dbReference type="GO" id="GO:0051539">
    <property type="term" value="F:4 iron, 4 sulfur cluster binding"/>
    <property type="evidence" value="ECO:0007669"/>
    <property type="project" value="UniProtKB-KW"/>
</dbReference>
<dbReference type="Pfam" id="PF03460">
    <property type="entry name" value="NIR_SIR_ferr"/>
    <property type="match status" value="1"/>
</dbReference>
<evidence type="ECO:0000259" key="8">
    <source>
        <dbReference type="Pfam" id="PF03460"/>
    </source>
</evidence>
<dbReference type="Pfam" id="PF01077">
    <property type="entry name" value="NIR_SIR"/>
    <property type="match status" value="1"/>
</dbReference>
<evidence type="ECO:0000313" key="10">
    <source>
        <dbReference type="Proteomes" id="UP000824109"/>
    </source>
</evidence>
<keyword evidence="1" id="KW-0004">4Fe-4S</keyword>
<dbReference type="InterPro" id="IPR045854">
    <property type="entry name" value="NO2/SO3_Rdtase_4Fe4S_sf"/>
</dbReference>
<evidence type="ECO:0000259" key="7">
    <source>
        <dbReference type="Pfam" id="PF01077"/>
    </source>
</evidence>
<evidence type="ECO:0000256" key="1">
    <source>
        <dbReference type="ARBA" id="ARBA00022485"/>
    </source>
</evidence>
<evidence type="ECO:0000256" key="6">
    <source>
        <dbReference type="ARBA" id="ARBA00023014"/>
    </source>
</evidence>
<feature type="domain" description="Nitrite/sulphite reductase 4Fe-4S" evidence="7">
    <location>
        <begin position="110"/>
        <end position="258"/>
    </location>
</feature>
<accession>A0A9D1MCJ4</accession>
<dbReference type="InterPro" id="IPR006067">
    <property type="entry name" value="NO2/SO3_Rdtase_4Fe4S_dom"/>
</dbReference>
<dbReference type="EMBL" id="DVNB01000077">
    <property type="protein sequence ID" value="HIU57603.1"/>
    <property type="molecule type" value="Genomic_DNA"/>
</dbReference>
<dbReference type="GO" id="GO:0046872">
    <property type="term" value="F:metal ion binding"/>
    <property type="evidence" value="ECO:0007669"/>
    <property type="project" value="UniProtKB-KW"/>
</dbReference>
<dbReference type="GO" id="GO:0020037">
    <property type="term" value="F:heme binding"/>
    <property type="evidence" value="ECO:0007669"/>
    <property type="project" value="InterPro"/>
</dbReference>
<dbReference type="SUPFAM" id="SSF55124">
    <property type="entry name" value="Nitrite/Sulfite reductase N-terminal domain-like"/>
    <property type="match status" value="2"/>
</dbReference>
<keyword evidence="6" id="KW-0411">Iron-sulfur</keyword>
<evidence type="ECO:0000256" key="3">
    <source>
        <dbReference type="ARBA" id="ARBA00022723"/>
    </source>
</evidence>
<reference evidence="9" key="1">
    <citation type="submission" date="2020-10" db="EMBL/GenBank/DDBJ databases">
        <authorList>
            <person name="Gilroy R."/>
        </authorList>
    </citation>
    <scope>NUCLEOTIDE SEQUENCE</scope>
    <source>
        <strain evidence="9">USAMLcec3-3695</strain>
    </source>
</reference>
<comment type="caution">
    <text evidence="9">The sequence shown here is derived from an EMBL/GenBank/DDBJ whole genome shotgun (WGS) entry which is preliminary data.</text>
</comment>
<feature type="domain" description="Nitrite/Sulfite reductase ferredoxin-like" evidence="8">
    <location>
        <begin position="38"/>
        <end position="101"/>
    </location>
</feature>
<protein>
    <submittedName>
        <fullName evidence="9">Nitrite/sulfite reductase</fullName>
    </submittedName>
</protein>
<evidence type="ECO:0000256" key="5">
    <source>
        <dbReference type="ARBA" id="ARBA00023004"/>
    </source>
</evidence>
<dbReference type="Gene3D" id="3.90.480.10">
    <property type="entry name" value="Sulfite Reductase Hemoprotein,Domain 2"/>
    <property type="match status" value="1"/>
</dbReference>
<keyword evidence="3" id="KW-0479">Metal-binding</keyword>
<evidence type="ECO:0000256" key="2">
    <source>
        <dbReference type="ARBA" id="ARBA00022617"/>
    </source>
</evidence>
<evidence type="ECO:0000256" key="4">
    <source>
        <dbReference type="ARBA" id="ARBA00023002"/>
    </source>
</evidence>
<gene>
    <name evidence="9" type="ORF">IAA61_07300</name>
</gene>
<sequence length="508" mass="54673">MTETEILRGAVAAFERGDMSAADYKKISGGFGTYAERGDKTHMLRLRLTGGEADRGRLSFIAGAAERYNASFLHITTCQTIQLHGLGADAVCALVDEAAEAGIRTRGCGGDHPRNVMASPLTGVDPDEYFDVMPYVRAADEYLAALDDKVKLPRKLKAAFESSDRNETHATFRDIGFVARPNGCFDVYTAGGLGVSPKLGLLTAENIDPADVLMHIRAMVLTFIEHGNYKNRAKARTRFMRDELGDGLYLAEYEKNLKKARGEGIKRVLAEKNVFPAADGAEPPKGERVFCQKQPGLYAVRWIPVGGIVTVKMMRSIADAVSRSRGAALRLVPGGGAYVINCTAGEAGEFLRLTEHDTAVYDIERSAACIGSSVCRSGIRDSQELLRNIIAAAKAAKLPPKSLPPVRISGCPSSCGAHQSGVIGFQGRVKKDTSGTLRPAFAVFVNGNGELGEERMGEAEGVIFSEDIPVMMAEIGKASAPDFFERYPENLAVARNIIAKYANAADPM</sequence>
<keyword evidence="5" id="KW-0408">Iron</keyword>
<dbReference type="PANTHER" id="PTHR32439">
    <property type="entry name" value="FERREDOXIN--NITRITE REDUCTASE, CHLOROPLASTIC"/>
    <property type="match status" value="1"/>
</dbReference>
<dbReference type="InterPro" id="IPR051329">
    <property type="entry name" value="NIR_SIR_4Fe-4S"/>
</dbReference>
<dbReference type="AlphaFoldDB" id="A0A9D1MCJ4"/>
<dbReference type="Proteomes" id="UP000824109">
    <property type="component" value="Unassembled WGS sequence"/>
</dbReference>
<name>A0A9D1MCJ4_9FIRM</name>
<keyword evidence="2" id="KW-0349">Heme</keyword>
<keyword evidence="4" id="KW-0560">Oxidoreductase</keyword>
<dbReference type="PANTHER" id="PTHR32439:SF9">
    <property type="entry name" value="BLR3264 PROTEIN"/>
    <property type="match status" value="1"/>
</dbReference>
<dbReference type="InterPro" id="IPR005117">
    <property type="entry name" value="NiRdtase/SiRdtase_haem-b_fer"/>
</dbReference>
<organism evidence="9 10">
    <name type="scientific">Candidatus Ornithomonoglobus merdipullorum</name>
    <dbReference type="NCBI Taxonomy" id="2840895"/>
    <lineage>
        <taxon>Bacteria</taxon>
        <taxon>Bacillati</taxon>
        <taxon>Bacillota</taxon>
        <taxon>Clostridia</taxon>
        <taxon>Candidatus Ornithomonoglobus</taxon>
    </lineage>
</organism>
<dbReference type="InterPro" id="IPR036136">
    <property type="entry name" value="Nit/Sulf_reduc_fer-like_dom_sf"/>
</dbReference>
<reference evidence="9" key="2">
    <citation type="journal article" date="2021" name="PeerJ">
        <title>Extensive microbial diversity within the chicken gut microbiome revealed by metagenomics and culture.</title>
        <authorList>
            <person name="Gilroy R."/>
            <person name="Ravi A."/>
            <person name="Getino M."/>
            <person name="Pursley I."/>
            <person name="Horton D.L."/>
            <person name="Alikhan N.F."/>
            <person name="Baker D."/>
            <person name="Gharbi K."/>
            <person name="Hall N."/>
            <person name="Watson M."/>
            <person name="Adriaenssens E.M."/>
            <person name="Foster-Nyarko E."/>
            <person name="Jarju S."/>
            <person name="Secka A."/>
            <person name="Antonio M."/>
            <person name="Oren A."/>
            <person name="Chaudhuri R.R."/>
            <person name="La Ragione R."/>
            <person name="Hildebrand F."/>
            <person name="Pallen M.J."/>
        </authorList>
    </citation>
    <scope>NUCLEOTIDE SEQUENCE</scope>
    <source>
        <strain evidence="9">USAMLcec3-3695</strain>
    </source>
</reference>
<dbReference type="SUPFAM" id="SSF56014">
    <property type="entry name" value="Nitrite and sulphite reductase 4Fe-4S domain-like"/>
    <property type="match status" value="2"/>
</dbReference>
<proteinExistence type="predicted"/>